<keyword evidence="2" id="KW-1185">Reference proteome</keyword>
<name>A0AAP0JUT5_9MAGN</name>
<sequence>MLVETQRSRVVVSGQVVSGWVANVASWYWAWREIVSDYGAHSVPISVVGYVAQTALERQSRQRIGWSCILLHVGD</sequence>
<organism evidence="1 2">
    <name type="scientific">Stephania cephalantha</name>
    <dbReference type="NCBI Taxonomy" id="152367"/>
    <lineage>
        <taxon>Eukaryota</taxon>
        <taxon>Viridiplantae</taxon>
        <taxon>Streptophyta</taxon>
        <taxon>Embryophyta</taxon>
        <taxon>Tracheophyta</taxon>
        <taxon>Spermatophyta</taxon>
        <taxon>Magnoliopsida</taxon>
        <taxon>Ranunculales</taxon>
        <taxon>Menispermaceae</taxon>
        <taxon>Menispermoideae</taxon>
        <taxon>Cissampelideae</taxon>
        <taxon>Stephania</taxon>
    </lineage>
</organism>
<proteinExistence type="predicted"/>
<dbReference type="AlphaFoldDB" id="A0AAP0JUT5"/>
<gene>
    <name evidence="1" type="ORF">Scep_010319</name>
</gene>
<evidence type="ECO:0000313" key="2">
    <source>
        <dbReference type="Proteomes" id="UP001419268"/>
    </source>
</evidence>
<dbReference type="EMBL" id="JBBNAG010000004">
    <property type="protein sequence ID" value="KAK9140638.1"/>
    <property type="molecule type" value="Genomic_DNA"/>
</dbReference>
<comment type="caution">
    <text evidence="1">The sequence shown here is derived from an EMBL/GenBank/DDBJ whole genome shotgun (WGS) entry which is preliminary data.</text>
</comment>
<protein>
    <submittedName>
        <fullName evidence="1">Uncharacterized protein</fullName>
    </submittedName>
</protein>
<reference evidence="1 2" key="1">
    <citation type="submission" date="2024-01" db="EMBL/GenBank/DDBJ databases">
        <title>Genome assemblies of Stephania.</title>
        <authorList>
            <person name="Yang L."/>
        </authorList>
    </citation>
    <scope>NUCLEOTIDE SEQUENCE [LARGE SCALE GENOMIC DNA]</scope>
    <source>
        <strain evidence="1">JXDWG</strain>
        <tissue evidence="1">Leaf</tissue>
    </source>
</reference>
<evidence type="ECO:0000313" key="1">
    <source>
        <dbReference type="EMBL" id="KAK9140638.1"/>
    </source>
</evidence>
<dbReference type="Proteomes" id="UP001419268">
    <property type="component" value="Unassembled WGS sequence"/>
</dbReference>
<accession>A0AAP0JUT5</accession>